<evidence type="ECO:0000313" key="3">
    <source>
        <dbReference type="Proteomes" id="UP000237350"/>
    </source>
</evidence>
<feature type="transmembrane region" description="Helical" evidence="1">
    <location>
        <begin position="111"/>
        <end position="131"/>
    </location>
</feature>
<dbReference type="AlphaFoldDB" id="A0A2S4JRZ8"/>
<dbReference type="PANTHER" id="PTHR39419:SF1">
    <property type="entry name" value="SLL0814 PROTEIN"/>
    <property type="match status" value="1"/>
</dbReference>
<accession>A0A2S4JRZ8</accession>
<proteinExistence type="predicted"/>
<organism evidence="2 3">
    <name type="scientific">Alkalispirochaeta sphaeroplastigenens</name>
    <dbReference type="NCBI Taxonomy" id="1187066"/>
    <lineage>
        <taxon>Bacteria</taxon>
        <taxon>Pseudomonadati</taxon>
        <taxon>Spirochaetota</taxon>
        <taxon>Spirochaetia</taxon>
        <taxon>Spirochaetales</taxon>
        <taxon>Spirochaetaceae</taxon>
        <taxon>Alkalispirochaeta</taxon>
    </lineage>
</organism>
<keyword evidence="1" id="KW-1133">Transmembrane helix</keyword>
<dbReference type="PANTHER" id="PTHR39419">
    <property type="entry name" value="SLL0814 PROTEIN"/>
    <property type="match status" value="1"/>
</dbReference>
<feature type="transmembrane region" description="Helical" evidence="1">
    <location>
        <begin position="43"/>
        <end position="64"/>
    </location>
</feature>
<feature type="transmembrane region" description="Helical" evidence="1">
    <location>
        <begin position="143"/>
        <end position="166"/>
    </location>
</feature>
<feature type="transmembrane region" description="Helical" evidence="1">
    <location>
        <begin position="178"/>
        <end position="196"/>
    </location>
</feature>
<sequence length="224" mass="24580">MEKKGLYTIAETLDTGWRIAGALFFVLYTVGALGHIYDPTRALMLAMTPWFLLTLGVVTLVPLLVQREITLWVWIVGTFLVTYLLEVLGVYTGLVFGGYRYGRGMGFPVFGVPPLIGFNWVLVCLGAARLVQGWRIPRGAKALAAAVLATAFDYLMEPVAIALGYWSWVGGEIPLQNYAAWFLIALGAGVCYFFALPGVKTRLPPVHLGAQTLFFLILRIFGGV</sequence>
<comment type="caution">
    <text evidence="2">The sequence shown here is derived from an EMBL/GenBank/DDBJ whole genome shotgun (WGS) entry which is preliminary data.</text>
</comment>
<gene>
    <name evidence="2" type="ORF">AU468_06745</name>
</gene>
<evidence type="ECO:0000313" key="2">
    <source>
        <dbReference type="EMBL" id="POR02281.1"/>
    </source>
</evidence>
<keyword evidence="3" id="KW-1185">Reference proteome</keyword>
<dbReference type="InterPro" id="IPR007354">
    <property type="entry name" value="CruF-like"/>
</dbReference>
<feature type="transmembrane region" description="Helical" evidence="1">
    <location>
        <begin position="20"/>
        <end position="37"/>
    </location>
</feature>
<dbReference type="EMBL" id="LPWH01000062">
    <property type="protein sequence ID" value="POR02281.1"/>
    <property type="molecule type" value="Genomic_DNA"/>
</dbReference>
<protein>
    <recommendedName>
        <fullName evidence="4">Carotenoid biosynthesis protein</fullName>
    </recommendedName>
</protein>
<feature type="transmembrane region" description="Helical" evidence="1">
    <location>
        <begin position="203"/>
        <end position="222"/>
    </location>
</feature>
<reference evidence="3" key="1">
    <citation type="submission" date="2015-12" db="EMBL/GenBank/DDBJ databases">
        <authorList>
            <person name="Lodha T.D."/>
            <person name="Chintalapati S."/>
            <person name="Chintalapati V.R."/>
            <person name="Sravanthi T."/>
        </authorList>
    </citation>
    <scope>NUCLEOTIDE SEQUENCE [LARGE SCALE GENOMIC DNA]</scope>
    <source>
        <strain evidence="3">JC133</strain>
    </source>
</reference>
<dbReference type="RefSeq" id="WP_103680048.1">
    <property type="nucleotide sequence ID" value="NZ_LPWH01000062.1"/>
</dbReference>
<dbReference type="OrthoDB" id="9811293at2"/>
<keyword evidence="1" id="KW-0472">Membrane</keyword>
<dbReference type="Pfam" id="PF04240">
    <property type="entry name" value="Caroten_synth"/>
    <property type="match status" value="1"/>
</dbReference>
<evidence type="ECO:0000256" key="1">
    <source>
        <dbReference type="SAM" id="Phobius"/>
    </source>
</evidence>
<keyword evidence="1" id="KW-0812">Transmembrane</keyword>
<evidence type="ECO:0008006" key="4">
    <source>
        <dbReference type="Google" id="ProtNLM"/>
    </source>
</evidence>
<feature type="transmembrane region" description="Helical" evidence="1">
    <location>
        <begin position="71"/>
        <end position="91"/>
    </location>
</feature>
<dbReference type="Proteomes" id="UP000237350">
    <property type="component" value="Unassembled WGS sequence"/>
</dbReference>
<name>A0A2S4JRZ8_9SPIO</name>